<dbReference type="AlphaFoldDB" id="A0A382BXZ9"/>
<dbReference type="EMBL" id="UINC01031786">
    <property type="protein sequence ID" value="SVB18371.1"/>
    <property type="molecule type" value="Genomic_DNA"/>
</dbReference>
<dbReference type="InterPro" id="IPR036390">
    <property type="entry name" value="WH_DNA-bd_sf"/>
</dbReference>
<accession>A0A382BXZ9</accession>
<dbReference type="NCBIfam" id="TIGR00738">
    <property type="entry name" value="rrf2_super"/>
    <property type="match status" value="1"/>
</dbReference>
<dbReference type="InterPro" id="IPR000944">
    <property type="entry name" value="Tscrpt_reg_Rrf2"/>
</dbReference>
<dbReference type="Gene3D" id="1.10.10.10">
    <property type="entry name" value="Winged helix-like DNA-binding domain superfamily/Winged helix DNA-binding domain"/>
    <property type="match status" value="1"/>
</dbReference>
<dbReference type="GO" id="GO:0005829">
    <property type="term" value="C:cytosol"/>
    <property type="evidence" value="ECO:0007669"/>
    <property type="project" value="TreeGrafter"/>
</dbReference>
<protein>
    <recommendedName>
        <fullName evidence="2">Rrf2 family transcriptional regulator</fullName>
    </recommendedName>
</protein>
<name>A0A382BXZ9_9ZZZZ</name>
<dbReference type="PANTHER" id="PTHR33221">
    <property type="entry name" value="WINGED HELIX-TURN-HELIX TRANSCRIPTIONAL REGULATOR, RRF2 FAMILY"/>
    <property type="match status" value="1"/>
</dbReference>
<organism evidence="1">
    <name type="scientific">marine metagenome</name>
    <dbReference type="NCBI Taxonomy" id="408172"/>
    <lineage>
        <taxon>unclassified sequences</taxon>
        <taxon>metagenomes</taxon>
        <taxon>ecological metagenomes</taxon>
    </lineage>
</organism>
<evidence type="ECO:0008006" key="2">
    <source>
        <dbReference type="Google" id="ProtNLM"/>
    </source>
</evidence>
<evidence type="ECO:0000313" key="1">
    <source>
        <dbReference type="EMBL" id="SVB18371.1"/>
    </source>
</evidence>
<dbReference type="SUPFAM" id="SSF46785">
    <property type="entry name" value="Winged helix' DNA-binding domain"/>
    <property type="match status" value="1"/>
</dbReference>
<sequence length="131" mass="14884">MLKLTRKLEYALIALRHMQDKRDTFISAKEIADMYLIPQELLAKTLQQMAKLNYIKAAQGPRGGYRMRKGLTEISLTQFIEDIEGPIGLVDCTINSDCVQLDNCNIRMPIKQINNNIRAIFNGIRVGDITS</sequence>
<reference evidence="1" key="1">
    <citation type="submission" date="2018-05" db="EMBL/GenBank/DDBJ databases">
        <authorList>
            <person name="Lanie J.A."/>
            <person name="Ng W.-L."/>
            <person name="Kazmierczak K.M."/>
            <person name="Andrzejewski T.M."/>
            <person name="Davidsen T.M."/>
            <person name="Wayne K.J."/>
            <person name="Tettelin H."/>
            <person name="Glass J.I."/>
            <person name="Rusch D."/>
            <person name="Podicherti R."/>
            <person name="Tsui H.-C.T."/>
            <person name="Winkler M.E."/>
        </authorList>
    </citation>
    <scope>NUCLEOTIDE SEQUENCE</scope>
</reference>
<proteinExistence type="predicted"/>
<dbReference type="PROSITE" id="PS51197">
    <property type="entry name" value="HTH_RRF2_2"/>
    <property type="match status" value="1"/>
</dbReference>
<dbReference type="PANTHER" id="PTHR33221:SF15">
    <property type="entry name" value="HTH-TYPE TRANSCRIPTIONAL REGULATOR YWGB-RELATED"/>
    <property type="match status" value="1"/>
</dbReference>
<dbReference type="GO" id="GO:0003700">
    <property type="term" value="F:DNA-binding transcription factor activity"/>
    <property type="evidence" value="ECO:0007669"/>
    <property type="project" value="TreeGrafter"/>
</dbReference>
<gene>
    <name evidence="1" type="ORF">METZ01_LOCUS171225</name>
</gene>
<dbReference type="InterPro" id="IPR036388">
    <property type="entry name" value="WH-like_DNA-bd_sf"/>
</dbReference>
<dbReference type="Pfam" id="PF02082">
    <property type="entry name" value="Rrf2"/>
    <property type="match status" value="1"/>
</dbReference>